<keyword evidence="2" id="KW-0808">Transferase</keyword>
<dbReference type="PANTHER" id="PTHR45947:SF3">
    <property type="entry name" value="SULFOQUINOVOSYL TRANSFERASE SQD2"/>
    <property type="match status" value="1"/>
</dbReference>
<dbReference type="EMBL" id="WPIK01000011">
    <property type="protein sequence ID" value="MVN22472.1"/>
    <property type="molecule type" value="Genomic_DNA"/>
</dbReference>
<proteinExistence type="predicted"/>
<protein>
    <submittedName>
        <fullName evidence="2">Glycosyltransferase</fullName>
    </submittedName>
</protein>
<keyword evidence="3" id="KW-1185">Reference proteome</keyword>
<evidence type="ECO:0000313" key="2">
    <source>
        <dbReference type="EMBL" id="MVN22472.1"/>
    </source>
</evidence>
<dbReference type="PANTHER" id="PTHR45947">
    <property type="entry name" value="SULFOQUINOVOSYL TRANSFERASE SQD2"/>
    <property type="match status" value="1"/>
</dbReference>
<evidence type="ECO:0000259" key="1">
    <source>
        <dbReference type="Pfam" id="PF00534"/>
    </source>
</evidence>
<reference evidence="2 3" key="1">
    <citation type="submission" date="2019-12" db="EMBL/GenBank/DDBJ databases">
        <title>Mucilaginibacter sp. HMF7410 genome sequencing and assembly.</title>
        <authorList>
            <person name="Kang H."/>
            <person name="Cha I."/>
            <person name="Kim H."/>
            <person name="Joh K."/>
        </authorList>
    </citation>
    <scope>NUCLEOTIDE SEQUENCE [LARGE SCALE GENOMIC DNA]</scope>
    <source>
        <strain evidence="2 3">HMF7410</strain>
    </source>
</reference>
<organism evidence="2 3">
    <name type="scientific">Mucilaginibacter arboris</name>
    <dbReference type="NCBI Taxonomy" id="2682090"/>
    <lineage>
        <taxon>Bacteria</taxon>
        <taxon>Pseudomonadati</taxon>
        <taxon>Bacteroidota</taxon>
        <taxon>Sphingobacteriia</taxon>
        <taxon>Sphingobacteriales</taxon>
        <taxon>Sphingobacteriaceae</taxon>
        <taxon>Mucilaginibacter</taxon>
    </lineage>
</organism>
<dbReference type="AlphaFoldDB" id="A0A7K1SYT4"/>
<dbReference type="InterPro" id="IPR001296">
    <property type="entry name" value="Glyco_trans_1"/>
</dbReference>
<dbReference type="InterPro" id="IPR050194">
    <property type="entry name" value="Glycosyltransferase_grp1"/>
</dbReference>
<feature type="domain" description="Glycosyl transferase family 1" evidence="1">
    <location>
        <begin position="154"/>
        <end position="300"/>
    </location>
</feature>
<dbReference type="Pfam" id="PF00534">
    <property type="entry name" value="Glycos_transf_1"/>
    <property type="match status" value="1"/>
</dbReference>
<sequence>MHILIFSTVFYPVLGGIENLTLNLCKEFVKKGHQVKVITHQKQNKPLIDIEVYDTPGFIKTIKLFLWCDVYYMPNISLKGIWPLLFNPGKKWVVSQNDFSLSERSCLSLVKLFFIRRASKNISVSKSVAASLGTPSEIIYNCYDDAVFTLQNLAERTHDFIFVGRLVSQKGCDTLIKACNNLPRPFKATIVGDGPEMRKLQNLVKKSDLTDSITFTGTQNSVAIARILNQHKFLIIPSNKKEGFGIVVLEGLACGCRVIASNAGGLEEAVGSFGKLFESGNVQQLNQLLKEALNNTNQLNYTQQDLDAYLSNYKKHVVAQKYLSVFK</sequence>
<comment type="caution">
    <text evidence="2">The sequence shown here is derived from an EMBL/GenBank/DDBJ whole genome shotgun (WGS) entry which is preliminary data.</text>
</comment>
<dbReference type="GO" id="GO:0016757">
    <property type="term" value="F:glycosyltransferase activity"/>
    <property type="evidence" value="ECO:0007669"/>
    <property type="project" value="InterPro"/>
</dbReference>
<dbReference type="SUPFAM" id="SSF53756">
    <property type="entry name" value="UDP-Glycosyltransferase/glycogen phosphorylase"/>
    <property type="match status" value="1"/>
</dbReference>
<evidence type="ECO:0000313" key="3">
    <source>
        <dbReference type="Proteomes" id="UP000462014"/>
    </source>
</evidence>
<dbReference type="Gene3D" id="3.40.50.2000">
    <property type="entry name" value="Glycogen Phosphorylase B"/>
    <property type="match status" value="2"/>
</dbReference>
<dbReference type="RefSeq" id="WP_157567753.1">
    <property type="nucleotide sequence ID" value="NZ_WPIK01000011.1"/>
</dbReference>
<gene>
    <name evidence="2" type="ORF">GO621_13110</name>
</gene>
<dbReference type="Proteomes" id="UP000462014">
    <property type="component" value="Unassembled WGS sequence"/>
</dbReference>
<name>A0A7K1SYT4_9SPHI</name>
<accession>A0A7K1SYT4</accession>
<dbReference type="CDD" id="cd03801">
    <property type="entry name" value="GT4_PimA-like"/>
    <property type="match status" value="1"/>
</dbReference>